<comment type="caution">
    <text evidence="2">The sequence shown here is derived from an EMBL/GenBank/DDBJ whole genome shotgun (WGS) entry which is preliminary data.</text>
</comment>
<organism evidence="2 3">
    <name type="scientific">Adineta steineri</name>
    <dbReference type="NCBI Taxonomy" id="433720"/>
    <lineage>
        <taxon>Eukaryota</taxon>
        <taxon>Metazoa</taxon>
        <taxon>Spiralia</taxon>
        <taxon>Gnathifera</taxon>
        <taxon>Rotifera</taxon>
        <taxon>Eurotatoria</taxon>
        <taxon>Bdelloidea</taxon>
        <taxon>Adinetida</taxon>
        <taxon>Adinetidae</taxon>
        <taxon>Adineta</taxon>
    </lineage>
</organism>
<reference evidence="2" key="1">
    <citation type="submission" date="2021-02" db="EMBL/GenBank/DDBJ databases">
        <authorList>
            <person name="Nowell W R."/>
        </authorList>
    </citation>
    <scope>NUCLEOTIDE SEQUENCE</scope>
</reference>
<dbReference type="InterPro" id="IPR006652">
    <property type="entry name" value="Kelch_1"/>
</dbReference>
<dbReference type="SUPFAM" id="SSF117281">
    <property type="entry name" value="Kelch motif"/>
    <property type="match status" value="1"/>
</dbReference>
<dbReference type="Proteomes" id="UP000663881">
    <property type="component" value="Unassembled WGS sequence"/>
</dbReference>
<dbReference type="Pfam" id="PF01344">
    <property type="entry name" value="Kelch_1"/>
    <property type="match status" value="1"/>
</dbReference>
<gene>
    <name evidence="2" type="ORF">OKA104_LOCUS38959</name>
</gene>
<accession>A0A819YTQ4</accession>
<dbReference type="InterPro" id="IPR015915">
    <property type="entry name" value="Kelch-typ_b-propeller"/>
</dbReference>
<feature type="non-terminal residue" evidence="2">
    <location>
        <position position="1"/>
    </location>
</feature>
<evidence type="ECO:0000313" key="2">
    <source>
        <dbReference type="EMBL" id="CAF4163898.1"/>
    </source>
</evidence>
<dbReference type="InterPro" id="IPR037293">
    <property type="entry name" value="Gal_Oxidase_central_sf"/>
</dbReference>
<dbReference type="EMBL" id="CAJOAY010007345">
    <property type="protein sequence ID" value="CAF4163898.1"/>
    <property type="molecule type" value="Genomic_DNA"/>
</dbReference>
<sequence length="74" mass="7581">SNGNVLVAGGTELSYNALSSAEVYDSFTGLWTTAGTMNEARLWHTASMLTNGSVLVAGGTSHNGVLLSSAELYG</sequence>
<dbReference type="Gene3D" id="2.130.10.80">
    <property type="entry name" value="Galactose oxidase/kelch, beta-propeller"/>
    <property type="match status" value="1"/>
</dbReference>
<protein>
    <submittedName>
        <fullName evidence="2">Uncharacterized protein</fullName>
    </submittedName>
</protein>
<evidence type="ECO:0000256" key="1">
    <source>
        <dbReference type="ARBA" id="ARBA00022441"/>
    </source>
</evidence>
<proteinExistence type="predicted"/>
<keyword evidence="1" id="KW-0880">Kelch repeat</keyword>
<evidence type="ECO:0000313" key="3">
    <source>
        <dbReference type="Proteomes" id="UP000663881"/>
    </source>
</evidence>
<name>A0A819YTQ4_9BILA</name>
<dbReference type="AlphaFoldDB" id="A0A819YTQ4"/>